<evidence type="ECO:0000313" key="2">
    <source>
        <dbReference type="EMBL" id="KAH7951897.1"/>
    </source>
</evidence>
<feature type="compositionally biased region" description="Basic and acidic residues" evidence="1">
    <location>
        <begin position="143"/>
        <end position="153"/>
    </location>
</feature>
<name>A0A9D4PRQ5_RHISA</name>
<feature type="region of interest" description="Disordered" evidence="1">
    <location>
        <begin position="1"/>
        <end position="26"/>
    </location>
</feature>
<proteinExistence type="predicted"/>
<feature type="compositionally biased region" description="Basic and acidic residues" evidence="1">
    <location>
        <begin position="169"/>
        <end position="178"/>
    </location>
</feature>
<evidence type="ECO:0000313" key="3">
    <source>
        <dbReference type="Proteomes" id="UP000821837"/>
    </source>
</evidence>
<dbReference type="AlphaFoldDB" id="A0A9D4PRQ5"/>
<accession>A0A9D4PRQ5</accession>
<sequence length="204" mass="21765">MTSEAVRRRPVSVGPASGRSPRSAWRRTPCVQTPRVETTLRTRKEQPMVQTATEHVGDEKYAEVDEVSVAYADVDCHDGNEEAEEFRNVEVAAVDEERAESTGGDDSAENWAGVANAHAVDKEDEIAQHGGVSGETAANTKCGPKENVKKYGGEEEEGQGKIEAGTNKGESEADKEEAASAEVAPTAAANEDESSDSKGKNDED</sequence>
<feature type="region of interest" description="Disordered" evidence="1">
    <location>
        <begin position="121"/>
        <end position="204"/>
    </location>
</feature>
<reference evidence="2" key="1">
    <citation type="journal article" date="2020" name="Cell">
        <title>Large-Scale Comparative Analyses of Tick Genomes Elucidate Their Genetic Diversity and Vector Capacities.</title>
        <authorList>
            <consortium name="Tick Genome and Microbiome Consortium (TIGMIC)"/>
            <person name="Jia N."/>
            <person name="Wang J."/>
            <person name="Shi W."/>
            <person name="Du L."/>
            <person name="Sun Y."/>
            <person name="Zhan W."/>
            <person name="Jiang J.F."/>
            <person name="Wang Q."/>
            <person name="Zhang B."/>
            <person name="Ji P."/>
            <person name="Bell-Sakyi L."/>
            <person name="Cui X.M."/>
            <person name="Yuan T.T."/>
            <person name="Jiang B.G."/>
            <person name="Yang W.F."/>
            <person name="Lam T.T."/>
            <person name="Chang Q.C."/>
            <person name="Ding S.J."/>
            <person name="Wang X.J."/>
            <person name="Zhu J.G."/>
            <person name="Ruan X.D."/>
            <person name="Zhao L."/>
            <person name="Wei J.T."/>
            <person name="Ye R.Z."/>
            <person name="Que T.C."/>
            <person name="Du C.H."/>
            <person name="Zhou Y.H."/>
            <person name="Cheng J.X."/>
            <person name="Dai P.F."/>
            <person name="Guo W.B."/>
            <person name="Han X.H."/>
            <person name="Huang E.J."/>
            <person name="Li L.F."/>
            <person name="Wei W."/>
            <person name="Gao Y.C."/>
            <person name="Liu J.Z."/>
            <person name="Shao H.Z."/>
            <person name="Wang X."/>
            <person name="Wang C.C."/>
            <person name="Yang T.C."/>
            <person name="Huo Q.B."/>
            <person name="Li W."/>
            <person name="Chen H.Y."/>
            <person name="Chen S.E."/>
            <person name="Zhou L.G."/>
            <person name="Ni X.B."/>
            <person name="Tian J.H."/>
            <person name="Sheng Y."/>
            <person name="Liu T."/>
            <person name="Pan Y.S."/>
            <person name="Xia L.Y."/>
            <person name="Li J."/>
            <person name="Zhao F."/>
            <person name="Cao W.C."/>
        </authorList>
    </citation>
    <scope>NUCLEOTIDE SEQUENCE</scope>
    <source>
        <strain evidence="2">Rsan-2018</strain>
    </source>
</reference>
<evidence type="ECO:0000256" key="1">
    <source>
        <dbReference type="SAM" id="MobiDB-lite"/>
    </source>
</evidence>
<keyword evidence="3" id="KW-1185">Reference proteome</keyword>
<organism evidence="2 3">
    <name type="scientific">Rhipicephalus sanguineus</name>
    <name type="common">Brown dog tick</name>
    <name type="synonym">Ixodes sanguineus</name>
    <dbReference type="NCBI Taxonomy" id="34632"/>
    <lineage>
        <taxon>Eukaryota</taxon>
        <taxon>Metazoa</taxon>
        <taxon>Ecdysozoa</taxon>
        <taxon>Arthropoda</taxon>
        <taxon>Chelicerata</taxon>
        <taxon>Arachnida</taxon>
        <taxon>Acari</taxon>
        <taxon>Parasitiformes</taxon>
        <taxon>Ixodida</taxon>
        <taxon>Ixodoidea</taxon>
        <taxon>Ixodidae</taxon>
        <taxon>Rhipicephalinae</taxon>
        <taxon>Rhipicephalus</taxon>
        <taxon>Rhipicephalus</taxon>
    </lineage>
</organism>
<dbReference type="EMBL" id="JABSTV010001251">
    <property type="protein sequence ID" value="KAH7951897.1"/>
    <property type="molecule type" value="Genomic_DNA"/>
</dbReference>
<protein>
    <submittedName>
        <fullName evidence="2">Uncharacterized protein</fullName>
    </submittedName>
</protein>
<reference evidence="2" key="2">
    <citation type="submission" date="2021-09" db="EMBL/GenBank/DDBJ databases">
        <authorList>
            <person name="Jia N."/>
            <person name="Wang J."/>
            <person name="Shi W."/>
            <person name="Du L."/>
            <person name="Sun Y."/>
            <person name="Zhan W."/>
            <person name="Jiang J."/>
            <person name="Wang Q."/>
            <person name="Zhang B."/>
            <person name="Ji P."/>
            <person name="Sakyi L.B."/>
            <person name="Cui X."/>
            <person name="Yuan T."/>
            <person name="Jiang B."/>
            <person name="Yang W."/>
            <person name="Lam T.T.-Y."/>
            <person name="Chang Q."/>
            <person name="Ding S."/>
            <person name="Wang X."/>
            <person name="Zhu J."/>
            <person name="Ruan X."/>
            <person name="Zhao L."/>
            <person name="Wei J."/>
            <person name="Que T."/>
            <person name="Du C."/>
            <person name="Cheng J."/>
            <person name="Dai P."/>
            <person name="Han X."/>
            <person name="Huang E."/>
            <person name="Gao Y."/>
            <person name="Liu J."/>
            <person name="Shao H."/>
            <person name="Ye R."/>
            <person name="Li L."/>
            <person name="Wei W."/>
            <person name="Wang X."/>
            <person name="Wang C."/>
            <person name="Huo Q."/>
            <person name="Li W."/>
            <person name="Guo W."/>
            <person name="Chen H."/>
            <person name="Chen S."/>
            <person name="Zhou L."/>
            <person name="Zhou L."/>
            <person name="Ni X."/>
            <person name="Tian J."/>
            <person name="Zhou Y."/>
            <person name="Sheng Y."/>
            <person name="Liu T."/>
            <person name="Pan Y."/>
            <person name="Xia L."/>
            <person name="Li J."/>
            <person name="Zhao F."/>
            <person name="Cao W."/>
        </authorList>
    </citation>
    <scope>NUCLEOTIDE SEQUENCE</scope>
    <source>
        <strain evidence="2">Rsan-2018</strain>
        <tissue evidence="2">Larvae</tissue>
    </source>
</reference>
<dbReference type="VEuPathDB" id="VectorBase:RSAN_055277"/>
<feature type="compositionally biased region" description="Basic and acidic residues" evidence="1">
    <location>
        <begin position="195"/>
        <end position="204"/>
    </location>
</feature>
<gene>
    <name evidence="2" type="ORF">HPB52_015040</name>
</gene>
<dbReference type="Proteomes" id="UP000821837">
    <property type="component" value="Chromosome 5"/>
</dbReference>
<comment type="caution">
    <text evidence="2">The sequence shown here is derived from an EMBL/GenBank/DDBJ whole genome shotgun (WGS) entry which is preliminary data.</text>
</comment>
<feature type="compositionally biased region" description="Low complexity" evidence="1">
    <location>
        <begin position="180"/>
        <end position="189"/>
    </location>
</feature>